<proteinExistence type="predicted"/>
<gene>
    <name evidence="2" type="ORF">EBB79_02195</name>
</gene>
<feature type="domain" description="Trypsin-co-occurring" evidence="1">
    <location>
        <begin position="7"/>
        <end position="103"/>
    </location>
</feature>
<dbReference type="InterPro" id="IPR045608">
    <property type="entry name" value="Trypco2"/>
</dbReference>
<sequence>MELKEFITETISSIMSASEELQVQFSAKPVSINPALTGNERDAFDKSSTAKRFARVTKVEFDVAVVASSDTSGGGKASLKVLGVGLDGGVDRKTSQEATSRVKFDIFVELPSNTLTPDAD</sequence>
<dbReference type="KEGG" id="sedi:EBB79_02195"/>
<keyword evidence="3" id="KW-1185">Reference proteome</keyword>
<dbReference type="Pfam" id="PF19631">
    <property type="entry name" value="Trypco2"/>
    <property type="match status" value="1"/>
</dbReference>
<dbReference type="RefSeq" id="WP_127747261.1">
    <property type="nucleotide sequence ID" value="NZ_CP033219.1"/>
</dbReference>
<evidence type="ECO:0000313" key="3">
    <source>
        <dbReference type="Proteomes" id="UP000283063"/>
    </source>
</evidence>
<dbReference type="Proteomes" id="UP000283063">
    <property type="component" value="Chromosome"/>
</dbReference>
<accession>A0A3T0MYI4</accession>
<dbReference type="AlphaFoldDB" id="A0A3T0MYI4"/>
<dbReference type="OrthoDB" id="7865574at2"/>
<reference evidence="2 3" key="1">
    <citation type="submission" date="2018-10" db="EMBL/GenBank/DDBJ databases">
        <title>Parasedimentitalea marina sp. nov., a psychrophilic bacterium isolated from deep seawater of the New Britain Trench.</title>
        <authorList>
            <person name="Cao J."/>
        </authorList>
    </citation>
    <scope>NUCLEOTIDE SEQUENCE [LARGE SCALE GENOMIC DNA]</scope>
    <source>
        <strain evidence="2 3">W43</strain>
    </source>
</reference>
<dbReference type="EMBL" id="CP033219">
    <property type="protein sequence ID" value="AZV76821.1"/>
    <property type="molecule type" value="Genomic_DNA"/>
</dbReference>
<protein>
    <recommendedName>
        <fullName evidence="1">Trypsin-co-occurring domain-containing protein</fullName>
    </recommendedName>
</protein>
<evidence type="ECO:0000259" key="1">
    <source>
        <dbReference type="Pfam" id="PF19631"/>
    </source>
</evidence>
<name>A0A3T0MYI4_9RHOB</name>
<organism evidence="2 3">
    <name type="scientific">Parasedimentitalea marina</name>
    <dbReference type="NCBI Taxonomy" id="2483033"/>
    <lineage>
        <taxon>Bacteria</taxon>
        <taxon>Pseudomonadati</taxon>
        <taxon>Pseudomonadota</taxon>
        <taxon>Alphaproteobacteria</taxon>
        <taxon>Rhodobacterales</taxon>
        <taxon>Paracoccaceae</taxon>
        <taxon>Parasedimentitalea</taxon>
    </lineage>
</organism>
<evidence type="ECO:0000313" key="2">
    <source>
        <dbReference type="EMBL" id="AZV76821.1"/>
    </source>
</evidence>